<organism evidence="1 2">
    <name type="scientific">Aspergillus melleus</name>
    <dbReference type="NCBI Taxonomy" id="138277"/>
    <lineage>
        <taxon>Eukaryota</taxon>
        <taxon>Fungi</taxon>
        <taxon>Dikarya</taxon>
        <taxon>Ascomycota</taxon>
        <taxon>Pezizomycotina</taxon>
        <taxon>Eurotiomycetes</taxon>
        <taxon>Eurotiomycetidae</taxon>
        <taxon>Eurotiales</taxon>
        <taxon>Aspergillaceae</taxon>
        <taxon>Aspergillus</taxon>
        <taxon>Aspergillus subgen. Circumdati</taxon>
    </lineage>
</organism>
<evidence type="ECO:0000313" key="2">
    <source>
        <dbReference type="Proteomes" id="UP001177260"/>
    </source>
</evidence>
<dbReference type="Proteomes" id="UP001177260">
    <property type="component" value="Unassembled WGS sequence"/>
</dbReference>
<keyword evidence="2" id="KW-1185">Reference proteome</keyword>
<gene>
    <name evidence="1" type="ORF">N8T08_005699</name>
</gene>
<dbReference type="EMBL" id="JAOPJF010000032">
    <property type="protein sequence ID" value="KAK1144286.1"/>
    <property type="molecule type" value="Genomic_DNA"/>
</dbReference>
<evidence type="ECO:0000313" key="1">
    <source>
        <dbReference type="EMBL" id="KAK1144286.1"/>
    </source>
</evidence>
<accession>A0ACC3B355</accession>
<comment type="caution">
    <text evidence="1">The sequence shown here is derived from an EMBL/GenBank/DDBJ whole genome shotgun (WGS) entry which is preliminary data.</text>
</comment>
<proteinExistence type="predicted"/>
<protein>
    <submittedName>
        <fullName evidence="1">Uncharacterized protein</fullName>
    </submittedName>
</protein>
<name>A0ACC3B355_9EURO</name>
<sequence>MSDVPVKPLRLLSLDGGGVTAISELVILQGLMRSIQKQKELANLPNPHEVFDLIGATGHEGLIALMLGRLRMAIEQALCEYRALVRKVFGKRKMPGKIGKYKAKSMEIAIKDLVARHTRHTPTRWSGKLVAQHQLIRYYSSVYR</sequence>
<reference evidence="1 2" key="1">
    <citation type="journal article" date="2023" name="ACS Omega">
        <title>Identification of the Neoaspergillic Acid Biosynthesis Gene Cluster by Establishing an In Vitro CRISPR-Ribonucleoprotein Genetic System in Aspergillus melleus.</title>
        <authorList>
            <person name="Yuan B."/>
            <person name="Grau M.F."/>
            <person name="Murata R.M."/>
            <person name="Torok T."/>
            <person name="Venkateswaran K."/>
            <person name="Stajich J.E."/>
            <person name="Wang C.C.C."/>
        </authorList>
    </citation>
    <scope>NUCLEOTIDE SEQUENCE [LARGE SCALE GENOMIC DNA]</scope>
    <source>
        <strain evidence="1 2">IMV 1140</strain>
    </source>
</reference>